<dbReference type="AlphaFoldDB" id="A0A2R6NWM6"/>
<name>A0A2R6NWM6_9APHY</name>
<reference evidence="1 2" key="1">
    <citation type="submission" date="2018-02" db="EMBL/GenBank/DDBJ databases">
        <title>Genome sequence of the basidiomycete white-rot fungus Phlebia centrifuga.</title>
        <authorList>
            <person name="Granchi Z."/>
            <person name="Peng M."/>
            <person name="de Vries R.P."/>
            <person name="Hilden K."/>
            <person name="Makela M.R."/>
            <person name="Grigoriev I."/>
            <person name="Riley R."/>
        </authorList>
    </citation>
    <scope>NUCLEOTIDE SEQUENCE [LARGE SCALE GENOMIC DNA]</scope>
    <source>
        <strain evidence="1 2">FBCC195</strain>
    </source>
</reference>
<sequence length="342" mass="39241">MDFTGYYKDYCSNFASTPTTSALHRIGARLPEEMLGRILSFIHRGDYIGKEEKHPVGQLALTCRYWAIECQPAIFKWIELRSGKDLEELLSLMASPLSRVASYIKKLRLYQRVAQDPPWLHLVALRLVPELSLEWPTFLQLSNAIDIRSIHDGLPRSYSSFSSHISHLYLSNVDDIDGQVDDIDGQVDDIDGQVDDIDGQVDDIVYNRLYNFYFILPSLTGPNSIIEFEIVGIYIVEYEDGDSDMWKKTCEQLPPLQKLVLGFKSRENMARFVREVVKTNLDNLSSADRVKFAILQGHEWNGMWLRASVDSEELKANPTREGGLAMMVIMQLELCYIFWAKE</sequence>
<evidence type="ECO:0000313" key="2">
    <source>
        <dbReference type="Proteomes" id="UP000186601"/>
    </source>
</evidence>
<accession>A0A2R6NWM6</accession>
<organism evidence="1 2">
    <name type="scientific">Hermanssonia centrifuga</name>
    <dbReference type="NCBI Taxonomy" id="98765"/>
    <lineage>
        <taxon>Eukaryota</taxon>
        <taxon>Fungi</taxon>
        <taxon>Dikarya</taxon>
        <taxon>Basidiomycota</taxon>
        <taxon>Agaricomycotina</taxon>
        <taxon>Agaricomycetes</taxon>
        <taxon>Polyporales</taxon>
        <taxon>Meruliaceae</taxon>
        <taxon>Hermanssonia</taxon>
    </lineage>
</organism>
<dbReference type="EMBL" id="MLYV02000734">
    <property type="protein sequence ID" value="PSR78547.1"/>
    <property type="molecule type" value="Genomic_DNA"/>
</dbReference>
<keyword evidence="2" id="KW-1185">Reference proteome</keyword>
<evidence type="ECO:0008006" key="3">
    <source>
        <dbReference type="Google" id="ProtNLM"/>
    </source>
</evidence>
<protein>
    <recommendedName>
        <fullName evidence="3">F-box domain-containing protein</fullName>
    </recommendedName>
</protein>
<evidence type="ECO:0000313" key="1">
    <source>
        <dbReference type="EMBL" id="PSR78547.1"/>
    </source>
</evidence>
<proteinExistence type="predicted"/>
<dbReference type="Proteomes" id="UP000186601">
    <property type="component" value="Unassembled WGS sequence"/>
</dbReference>
<dbReference type="CDD" id="cd09917">
    <property type="entry name" value="F-box_SF"/>
    <property type="match status" value="1"/>
</dbReference>
<comment type="caution">
    <text evidence="1">The sequence shown here is derived from an EMBL/GenBank/DDBJ whole genome shotgun (WGS) entry which is preliminary data.</text>
</comment>
<gene>
    <name evidence="1" type="ORF">PHLCEN_2v7388</name>
</gene>